<evidence type="ECO:0000313" key="1">
    <source>
        <dbReference type="EMBL" id="QGZ53928.1"/>
    </source>
</evidence>
<dbReference type="EMBL" id="CP046909">
    <property type="protein sequence ID" value="QGZ53928.1"/>
    <property type="molecule type" value="Genomic_DNA"/>
</dbReference>
<protein>
    <submittedName>
        <fullName evidence="1">Uncharacterized protein</fullName>
    </submittedName>
</protein>
<dbReference type="OrthoDB" id="8639774at2"/>
<dbReference type="KEGG" id="pacp:FAZ97_02815"/>
<keyword evidence="2" id="KW-1185">Reference proteome</keyword>
<accession>A0A7Z2G2B4</accession>
<dbReference type="Proteomes" id="UP000434209">
    <property type="component" value="Chromosome 1"/>
</dbReference>
<reference evidence="1 2" key="1">
    <citation type="submission" date="2019-12" db="EMBL/GenBank/DDBJ databases">
        <title>Paraburkholderia acidiphila 7Q-K02 sp. nov and Paraburkholderia acidisoli DHF22 sp. nov., two strains isolated from forest soil.</title>
        <authorList>
            <person name="Gao Z."/>
            <person name="Qiu L."/>
        </authorList>
    </citation>
    <scope>NUCLEOTIDE SEQUENCE [LARGE SCALE GENOMIC DNA]</scope>
    <source>
        <strain evidence="1 2">7Q-K02</strain>
    </source>
</reference>
<sequence>MSVLSDLRSDLGIVPPEPMTIVSLQQIYIDGSISASRGVPITGKTSLGVDGQIAFTLATIERASAEPAVGTLHRPRLKSTTSVQATATLAFWCGSRFPSGGLVVPFRVV</sequence>
<name>A0A7Z2G2B4_9BURK</name>
<proteinExistence type="predicted"/>
<gene>
    <name evidence="1" type="ORF">FAZ97_02815</name>
</gene>
<dbReference type="RefSeq" id="WP_158757088.1">
    <property type="nucleotide sequence ID" value="NZ_CP046909.1"/>
</dbReference>
<organism evidence="1 2">
    <name type="scientific">Paraburkholderia acidiphila</name>
    <dbReference type="NCBI Taxonomy" id="2571747"/>
    <lineage>
        <taxon>Bacteria</taxon>
        <taxon>Pseudomonadati</taxon>
        <taxon>Pseudomonadota</taxon>
        <taxon>Betaproteobacteria</taxon>
        <taxon>Burkholderiales</taxon>
        <taxon>Burkholderiaceae</taxon>
        <taxon>Paraburkholderia</taxon>
    </lineage>
</organism>
<dbReference type="AlphaFoldDB" id="A0A7Z2G2B4"/>
<evidence type="ECO:0000313" key="2">
    <source>
        <dbReference type="Proteomes" id="UP000434209"/>
    </source>
</evidence>